<evidence type="ECO:0000259" key="9">
    <source>
        <dbReference type="PROSITE" id="PS50850"/>
    </source>
</evidence>
<reference evidence="10 11" key="1">
    <citation type="journal article" date="2016" name="Sci. Rep.">
        <title>The genome sequence of the outbreeding globe artichoke constructed de novo incorporating a phase-aware low-pass sequencing strategy of F1 progeny.</title>
        <authorList>
            <person name="Scaglione D."/>
            <person name="Reyes-Chin-Wo S."/>
            <person name="Acquadro A."/>
            <person name="Froenicke L."/>
            <person name="Portis E."/>
            <person name="Beitel C."/>
            <person name="Tirone M."/>
            <person name="Mauro R."/>
            <person name="Lo Monaco A."/>
            <person name="Mauromicale G."/>
            <person name="Faccioli P."/>
            <person name="Cattivelli L."/>
            <person name="Rieseberg L."/>
            <person name="Michelmore R."/>
            <person name="Lanteri S."/>
        </authorList>
    </citation>
    <scope>NUCLEOTIDE SEQUENCE [LARGE SCALE GENOMIC DNA]</scope>
    <source>
        <strain evidence="10">2C</strain>
    </source>
</reference>
<feature type="transmembrane region" description="Helical" evidence="8">
    <location>
        <begin position="384"/>
        <end position="402"/>
    </location>
</feature>
<feature type="transmembrane region" description="Helical" evidence="8">
    <location>
        <begin position="145"/>
        <end position="167"/>
    </location>
</feature>
<feature type="transmembrane region" description="Helical" evidence="8">
    <location>
        <begin position="27"/>
        <end position="44"/>
    </location>
</feature>
<dbReference type="PROSITE" id="PS00216">
    <property type="entry name" value="SUGAR_TRANSPORT_1"/>
    <property type="match status" value="1"/>
</dbReference>
<dbReference type="SUPFAM" id="SSF103473">
    <property type="entry name" value="MFS general substrate transporter"/>
    <property type="match status" value="1"/>
</dbReference>
<dbReference type="PANTHER" id="PTHR48020:SF12">
    <property type="entry name" value="PROTON MYO-INOSITOL COTRANSPORTER"/>
    <property type="match status" value="1"/>
</dbReference>
<comment type="similarity">
    <text evidence="7">Belongs to the major facilitator superfamily. Phosphate:H(+) symporter (TC 2.A.1.9) family.</text>
</comment>
<comment type="similarity">
    <text evidence="2">Belongs to the major facilitator superfamily. Sugar transporter (TC 2.A.1.1) family.</text>
</comment>
<feature type="transmembrane region" description="Helical" evidence="8">
    <location>
        <begin position="87"/>
        <end position="106"/>
    </location>
</feature>
<dbReference type="Proteomes" id="UP000243975">
    <property type="component" value="Unassembled WGS sequence"/>
</dbReference>
<dbReference type="EMBL" id="LEKV01003391">
    <property type="protein sequence ID" value="KVI00311.1"/>
    <property type="molecule type" value="Genomic_DNA"/>
</dbReference>
<evidence type="ECO:0000256" key="3">
    <source>
        <dbReference type="ARBA" id="ARBA00022448"/>
    </source>
</evidence>
<proteinExistence type="inferred from homology"/>
<dbReference type="InterPro" id="IPR050814">
    <property type="entry name" value="Myo-inositol_Transporter"/>
</dbReference>
<evidence type="ECO:0000256" key="4">
    <source>
        <dbReference type="ARBA" id="ARBA00022692"/>
    </source>
</evidence>
<dbReference type="OMA" id="RSNIKFW"/>
<keyword evidence="6 8" id="KW-0472">Membrane</keyword>
<dbReference type="PROSITE" id="PS50850">
    <property type="entry name" value="MFS"/>
    <property type="match status" value="1"/>
</dbReference>
<dbReference type="PROSITE" id="PS00217">
    <property type="entry name" value="SUGAR_TRANSPORT_2"/>
    <property type="match status" value="1"/>
</dbReference>
<dbReference type="GO" id="GO:0016020">
    <property type="term" value="C:membrane"/>
    <property type="evidence" value="ECO:0007669"/>
    <property type="project" value="UniProtKB-SubCell"/>
</dbReference>
<keyword evidence="3" id="KW-0813">Transport</keyword>
<gene>
    <name evidence="10" type="ORF">Ccrd_021457</name>
</gene>
<dbReference type="InterPro" id="IPR020846">
    <property type="entry name" value="MFS_dom"/>
</dbReference>
<dbReference type="GO" id="GO:0022857">
    <property type="term" value="F:transmembrane transporter activity"/>
    <property type="evidence" value="ECO:0007669"/>
    <property type="project" value="InterPro"/>
</dbReference>
<organism evidence="10 11">
    <name type="scientific">Cynara cardunculus var. scolymus</name>
    <name type="common">Globe artichoke</name>
    <name type="synonym">Cynara scolymus</name>
    <dbReference type="NCBI Taxonomy" id="59895"/>
    <lineage>
        <taxon>Eukaryota</taxon>
        <taxon>Viridiplantae</taxon>
        <taxon>Streptophyta</taxon>
        <taxon>Embryophyta</taxon>
        <taxon>Tracheophyta</taxon>
        <taxon>Spermatophyta</taxon>
        <taxon>Magnoliopsida</taxon>
        <taxon>eudicotyledons</taxon>
        <taxon>Gunneridae</taxon>
        <taxon>Pentapetalae</taxon>
        <taxon>asterids</taxon>
        <taxon>campanulids</taxon>
        <taxon>Asterales</taxon>
        <taxon>Asteraceae</taxon>
        <taxon>Carduoideae</taxon>
        <taxon>Cardueae</taxon>
        <taxon>Carduinae</taxon>
        <taxon>Cynara</taxon>
    </lineage>
</organism>
<dbReference type="InterPro" id="IPR036259">
    <property type="entry name" value="MFS_trans_sf"/>
</dbReference>
<dbReference type="InterPro" id="IPR003663">
    <property type="entry name" value="Sugar/inositol_transpt"/>
</dbReference>
<evidence type="ECO:0000256" key="1">
    <source>
        <dbReference type="ARBA" id="ARBA00004141"/>
    </source>
</evidence>
<evidence type="ECO:0000256" key="5">
    <source>
        <dbReference type="ARBA" id="ARBA00022989"/>
    </source>
</evidence>
<keyword evidence="4 8" id="KW-0812">Transmembrane</keyword>
<feature type="transmembrane region" description="Helical" evidence="8">
    <location>
        <begin position="113"/>
        <end position="133"/>
    </location>
</feature>
<dbReference type="InterPro" id="IPR005828">
    <property type="entry name" value="MFS_sugar_transport-like"/>
</dbReference>
<sequence>MTIETFPRSPGLDAGVEKKITYFSNKYVLGLTVIAGIGGLLFGYDTGVISGALLYIRDEFEAVDQIGAMIGAAAGGGINDAYGRKQATLLADVIFALGSFVMAAAWNPYVIIFGRLLVGLGVGVASVTAPMYIAEAAPSEIRGGLVSTNVLMITSGQFLSYLVNLAFTEVRGTWRWMLGVAAVPAIIQFCLMLFLPESPRWLYMKRSRSDAIVVLSKIYDPFRLEEELDQLSAALEEERQRRNAISYWDMAGFRSNQLALLLSLIVALMNAAGTIVGIYLIDHFGRRKLALSSLSGVILSLILLSVAFYLESFGWLAVLGLALYISFFAPGMGPVPWTVNSEIYPESYRGICAGMSATVNWVSNLVVAQSFLSVAEAVGTSSTFLILAAIGVAAFGFVFLFVPETKGLSFEEVERIWKERASGSSIHSESLLENGD</sequence>
<evidence type="ECO:0000313" key="11">
    <source>
        <dbReference type="Proteomes" id="UP000243975"/>
    </source>
</evidence>
<keyword evidence="11" id="KW-1185">Reference proteome</keyword>
<feature type="transmembrane region" description="Helical" evidence="8">
    <location>
        <begin position="316"/>
        <end position="339"/>
    </location>
</feature>
<name>A0A103Y0J9_CYNCS</name>
<evidence type="ECO:0000256" key="6">
    <source>
        <dbReference type="ARBA" id="ARBA00023136"/>
    </source>
</evidence>
<evidence type="ECO:0000256" key="7">
    <source>
        <dbReference type="ARBA" id="ARBA00044504"/>
    </source>
</evidence>
<evidence type="ECO:0000313" key="10">
    <source>
        <dbReference type="EMBL" id="KVI00311.1"/>
    </source>
</evidence>
<evidence type="ECO:0000256" key="2">
    <source>
        <dbReference type="ARBA" id="ARBA00010992"/>
    </source>
</evidence>
<dbReference type="AlphaFoldDB" id="A0A103Y0J9"/>
<protein>
    <submittedName>
        <fullName evidence="10">General substrate transporter</fullName>
    </submittedName>
</protein>
<dbReference type="STRING" id="59895.A0A103Y0J9"/>
<feature type="transmembrane region" description="Helical" evidence="8">
    <location>
        <begin position="289"/>
        <end position="310"/>
    </location>
</feature>
<feature type="transmembrane region" description="Helical" evidence="8">
    <location>
        <begin position="258"/>
        <end position="282"/>
    </location>
</feature>
<dbReference type="Pfam" id="PF00083">
    <property type="entry name" value="Sugar_tr"/>
    <property type="match status" value="2"/>
</dbReference>
<feature type="transmembrane region" description="Helical" evidence="8">
    <location>
        <begin position="174"/>
        <end position="195"/>
    </location>
</feature>
<dbReference type="Gramene" id="KVI00311">
    <property type="protein sequence ID" value="KVI00311"/>
    <property type="gene ID" value="Ccrd_021457"/>
</dbReference>
<feature type="domain" description="Major facilitator superfamily (MFS) profile" evidence="9">
    <location>
        <begin position="1"/>
        <end position="406"/>
    </location>
</feature>
<evidence type="ECO:0000256" key="8">
    <source>
        <dbReference type="SAM" id="Phobius"/>
    </source>
</evidence>
<feature type="transmembrane region" description="Helical" evidence="8">
    <location>
        <begin position="351"/>
        <end position="372"/>
    </location>
</feature>
<keyword evidence="5 8" id="KW-1133">Transmembrane helix</keyword>
<dbReference type="Gene3D" id="1.20.1250.20">
    <property type="entry name" value="MFS general substrate transporter like domains"/>
    <property type="match status" value="2"/>
</dbReference>
<accession>A0A103Y0J9</accession>
<comment type="caution">
    <text evidence="10">The sequence shown here is derived from an EMBL/GenBank/DDBJ whole genome shotgun (WGS) entry which is preliminary data.</text>
</comment>
<dbReference type="PANTHER" id="PTHR48020">
    <property type="entry name" value="PROTON MYO-INOSITOL COTRANSPORTER"/>
    <property type="match status" value="1"/>
</dbReference>
<comment type="subcellular location">
    <subcellularLocation>
        <location evidence="1">Membrane</location>
        <topology evidence="1">Multi-pass membrane protein</topology>
    </subcellularLocation>
</comment>
<dbReference type="InterPro" id="IPR005829">
    <property type="entry name" value="Sugar_transporter_CS"/>
</dbReference>
<dbReference type="PRINTS" id="PR00171">
    <property type="entry name" value="SUGRTRNSPORT"/>
</dbReference>